<sequence>MGDLNTKNPKSPPLPPPPPLQPPLSLSPGYRFHPTEQQILSYYLSNKNKNPTTQSSIPEINDLYNYDPYDLVENDSFPYGYGGNKKHWYYFTILNRKGSLVKRKSKAGFWKRKCKPRNVLCGNDKEGILLGTKTSFVFYKRDSSSSSRRCCRTNWIMIEYALVDHQMDFFVLCRVYLKTCPENKVMKVGLNSHAEESFAVKDSSFAGVPYRQHNGASALGIGEVVVHEDTVRPFSDNGVGSSLDVRQSDKLVIFDENDMDELRTNAIFLEGDYLELDDLVGPLFGFGSSG</sequence>
<dbReference type="PROSITE" id="PS51005">
    <property type="entry name" value="NAC"/>
    <property type="match status" value="1"/>
</dbReference>
<dbReference type="PANTHER" id="PTHR31989">
    <property type="entry name" value="NAC DOMAIN-CONTAINING PROTEIN 82-RELATED"/>
    <property type="match status" value="1"/>
</dbReference>
<evidence type="ECO:0000256" key="1">
    <source>
        <dbReference type="ARBA" id="ARBA00004123"/>
    </source>
</evidence>
<dbReference type="GO" id="GO:0006355">
    <property type="term" value="P:regulation of DNA-templated transcription"/>
    <property type="evidence" value="ECO:0007669"/>
    <property type="project" value="InterPro"/>
</dbReference>
<proteinExistence type="predicted"/>
<dbReference type="InterPro" id="IPR003441">
    <property type="entry name" value="NAC-dom"/>
</dbReference>
<dbReference type="Pfam" id="PF02365">
    <property type="entry name" value="NAM"/>
    <property type="match status" value="1"/>
</dbReference>
<evidence type="ECO:0000256" key="6">
    <source>
        <dbReference type="SAM" id="MobiDB-lite"/>
    </source>
</evidence>
<feature type="region of interest" description="Disordered" evidence="6">
    <location>
        <begin position="1"/>
        <end position="28"/>
    </location>
</feature>
<dbReference type="Gene3D" id="2.170.150.80">
    <property type="entry name" value="NAC domain"/>
    <property type="match status" value="1"/>
</dbReference>
<keyword evidence="4" id="KW-0804">Transcription</keyword>
<dbReference type="SUPFAM" id="SSF101941">
    <property type="entry name" value="NAC domain"/>
    <property type="match status" value="1"/>
</dbReference>
<dbReference type="GO" id="GO:0005634">
    <property type="term" value="C:nucleus"/>
    <property type="evidence" value="ECO:0007669"/>
    <property type="project" value="UniProtKB-SubCell"/>
</dbReference>
<evidence type="ECO:0000313" key="8">
    <source>
        <dbReference type="EMBL" id="PIA46213.1"/>
    </source>
</evidence>
<keyword evidence="3" id="KW-0238">DNA-binding</keyword>
<dbReference type="EMBL" id="KZ305032">
    <property type="protein sequence ID" value="PIA46212.1"/>
    <property type="molecule type" value="Genomic_DNA"/>
</dbReference>
<evidence type="ECO:0000259" key="7">
    <source>
        <dbReference type="PROSITE" id="PS51005"/>
    </source>
</evidence>
<dbReference type="InterPro" id="IPR036093">
    <property type="entry name" value="NAC_dom_sf"/>
</dbReference>
<keyword evidence="9" id="KW-1185">Reference proteome</keyword>
<evidence type="ECO:0000313" key="9">
    <source>
        <dbReference type="Proteomes" id="UP000230069"/>
    </source>
</evidence>
<dbReference type="OrthoDB" id="1674324at2759"/>
<name>A0A2G5DRS5_AQUCA</name>
<dbReference type="AlphaFoldDB" id="A0A2G5DRS5"/>
<gene>
    <name evidence="8" type="ORF">AQUCO_01500022v1</name>
</gene>
<feature type="domain" description="NAC" evidence="7">
    <location>
        <begin position="26"/>
        <end position="178"/>
    </location>
</feature>
<comment type="subcellular location">
    <subcellularLocation>
        <location evidence="1">Nucleus</location>
    </subcellularLocation>
</comment>
<protein>
    <recommendedName>
        <fullName evidence="7">NAC domain-containing protein</fullName>
    </recommendedName>
</protein>
<reference evidence="8 9" key="1">
    <citation type="submission" date="2017-09" db="EMBL/GenBank/DDBJ databases">
        <title>WGS assembly of Aquilegia coerulea Goldsmith.</title>
        <authorList>
            <person name="Hodges S."/>
            <person name="Kramer E."/>
            <person name="Nordborg M."/>
            <person name="Tomkins J."/>
            <person name="Borevitz J."/>
            <person name="Derieg N."/>
            <person name="Yan J."/>
            <person name="Mihaltcheva S."/>
            <person name="Hayes R.D."/>
            <person name="Rokhsar D."/>
        </authorList>
    </citation>
    <scope>NUCLEOTIDE SEQUENCE [LARGE SCALE GENOMIC DNA]</scope>
    <source>
        <strain evidence="9">cv. Goldsmith</strain>
    </source>
</reference>
<organism evidence="8 9">
    <name type="scientific">Aquilegia coerulea</name>
    <name type="common">Rocky mountain columbine</name>
    <dbReference type="NCBI Taxonomy" id="218851"/>
    <lineage>
        <taxon>Eukaryota</taxon>
        <taxon>Viridiplantae</taxon>
        <taxon>Streptophyta</taxon>
        <taxon>Embryophyta</taxon>
        <taxon>Tracheophyta</taxon>
        <taxon>Spermatophyta</taxon>
        <taxon>Magnoliopsida</taxon>
        <taxon>Ranunculales</taxon>
        <taxon>Ranunculaceae</taxon>
        <taxon>Thalictroideae</taxon>
        <taxon>Aquilegia</taxon>
    </lineage>
</organism>
<evidence type="ECO:0000256" key="2">
    <source>
        <dbReference type="ARBA" id="ARBA00023015"/>
    </source>
</evidence>
<dbReference type="GO" id="GO:0003677">
    <property type="term" value="F:DNA binding"/>
    <property type="evidence" value="ECO:0007669"/>
    <property type="project" value="UniProtKB-KW"/>
</dbReference>
<dbReference type="Proteomes" id="UP000230069">
    <property type="component" value="Unassembled WGS sequence"/>
</dbReference>
<evidence type="ECO:0000256" key="5">
    <source>
        <dbReference type="ARBA" id="ARBA00023242"/>
    </source>
</evidence>
<evidence type="ECO:0000256" key="4">
    <source>
        <dbReference type="ARBA" id="ARBA00023163"/>
    </source>
</evidence>
<dbReference type="STRING" id="218851.A0A2G5DRS5"/>
<dbReference type="EMBL" id="KZ305032">
    <property type="protein sequence ID" value="PIA46213.1"/>
    <property type="molecule type" value="Genomic_DNA"/>
</dbReference>
<keyword evidence="5" id="KW-0539">Nucleus</keyword>
<evidence type="ECO:0000256" key="3">
    <source>
        <dbReference type="ARBA" id="ARBA00023125"/>
    </source>
</evidence>
<feature type="compositionally biased region" description="Pro residues" evidence="6">
    <location>
        <begin position="10"/>
        <end position="22"/>
    </location>
</feature>
<accession>A0A2G5DRS5</accession>
<keyword evidence="2" id="KW-0805">Transcription regulation</keyword>